<dbReference type="Gene3D" id="3.30.1490.190">
    <property type="match status" value="1"/>
</dbReference>
<evidence type="ECO:0000256" key="6">
    <source>
        <dbReference type="ARBA" id="ARBA00022833"/>
    </source>
</evidence>
<feature type="binding site" evidence="11">
    <location>
        <position position="106"/>
    </location>
    <ligand>
        <name>Zn(2+)</name>
        <dbReference type="ChEBI" id="CHEBI:29105"/>
    </ligand>
</feature>
<name>A0A0W1KKH5_9ACTO</name>
<evidence type="ECO:0000256" key="1">
    <source>
        <dbReference type="ARBA" id="ARBA00004496"/>
    </source>
</evidence>
<evidence type="ECO:0000256" key="9">
    <source>
        <dbReference type="ARBA" id="ARBA00023125"/>
    </source>
</evidence>
<proteinExistence type="inferred from homology"/>
<comment type="subcellular location">
    <subcellularLocation>
        <location evidence="1">Cytoplasm</location>
    </subcellularLocation>
</comment>
<evidence type="ECO:0000313" key="13">
    <source>
        <dbReference type="Proteomes" id="UP000054404"/>
    </source>
</evidence>
<keyword evidence="4" id="KW-0678">Repressor</keyword>
<comment type="similarity">
    <text evidence="2">Belongs to the Fur family.</text>
</comment>
<dbReference type="Pfam" id="PF01475">
    <property type="entry name" value="FUR"/>
    <property type="match status" value="1"/>
</dbReference>
<dbReference type="Gene3D" id="1.10.10.10">
    <property type="entry name" value="Winged helix-like DNA-binding domain superfamily/Winged helix DNA-binding domain"/>
    <property type="match status" value="1"/>
</dbReference>
<dbReference type="EMBL" id="LNIZ01000002">
    <property type="protein sequence ID" value="KTF04501.1"/>
    <property type="molecule type" value="Genomic_DNA"/>
</dbReference>
<evidence type="ECO:0000256" key="10">
    <source>
        <dbReference type="ARBA" id="ARBA00023163"/>
    </source>
</evidence>
<comment type="cofactor">
    <cofactor evidence="11">
        <name>Zn(2+)</name>
        <dbReference type="ChEBI" id="CHEBI:29105"/>
    </cofactor>
    <text evidence="11">Binds 1 zinc ion per subunit.</text>
</comment>
<evidence type="ECO:0000256" key="5">
    <source>
        <dbReference type="ARBA" id="ARBA00022723"/>
    </source>
</evidence>
<dbReference type="GO" id="GO:0005737">
    <property type="term" value="C:cytoplasm"/>
    <property type="evidence" value="ECO:0007669"/>
    <property type="project" value="UniProtKB-SubCell"/>
</dbReference>
<dbReference type="PANTHER" id="PTHR33202">
    <property type="entry name" value="ZINC UPTAKE REGULATION PROTEIN"/>
    <property type="match status" value="1"/>
</dbReference>
<dbReference type="GO" id="GO:0008270">
    <property type="term" value="F:zinc ion binding"/>
    <property type="evidence" value="ECO:0007669"/>
    <property type="project" value="TreeGrafter"/>
</dbReference>
<dbReference type="GO" id="GO:1900376">
    <property type="term" value="P:regulation of secondary metabolite biosynthetic process"/>
    <property type="evidence" value="ECO:0007669"/>
    <property type="project" value="TreeGrafter"/>
</dbReference>
<dbReference type="Proteomes" id="UP000054404">
    <property type="component" value="Unassembled WGS sequence"/>
</dbReference>
<feature type="binding site" evidence="11">
    <location>
        <position position="149"/>
    </location>
    <ligand>
        <name>Zn(2+)</name>
        <dbReference type="ChEBI" id="CHEBI:29105"/>
    </ligand>
</feature>
<keyword evidence="9" id="KW-0238">DNA-binding</keyword>
<dbReference type="SUPFAM" id="SSF46785">
    <property type="entry name" value="Winged helix' DNA-binding domain"/>
    <property type="match status" value="1"/>
</dbReference>
<evidence type="ECO:0000256" key="11">
    <source>
        <dbReference type="PIRSR" id="PIRSR602481-1"/>
    </source>
</evidence>
<comment type="caution">
    <text evidence="12">The sequence shown here is derived from an EMBL/GenBank/DDBJ whole genome shotgun (WGS) entry which is preliminary data.</text>
</comment>
<dbReference type="InterPro" id="IPR036390">
    <property type="entry name" value="WH_DNA-bd_sf"/>
</dbReference>
<dbReference type="InterPro" id="IPR043135">
    <property type="entry name" value="Fur_C"/>
</dbReference>
<feature type="binding site" evidence="11">
    <location>
        <position position="109"/>
    </location>
    <ligand>
        <name>Zn(2+)</name>
        <dbReference type="ChEBI" id="CHEBI:29105"/>
    </ligand>
</feature>
<keyword evidence="6 11" id="KW-0862">Zinc</keyword>
<protein>
    <submittedName>
        <fullName evidence="12">Transcriptional regulator FurA</fullName>
    </submittedName>
</protein>
<dbReference type="STRING" id="59561.AQZ59_00482"/>
<dbReference type="AlphaFoldDB" id="A0A0W1KKH5"/>
<keyword evidence="5 11" id="KW-0479">Metal-binding</keyword>
<keyword evidence="7" id="KW-0408">Iron</keyword>
<gene>
    <name evidence="12" type="primary">furA</name>
    <name evidence="12" type="ORF">AQZ59_00482</name>
</gene>
<evidence type="ECO:0000256" key="3">
    <source>
        <dbReference type="ARBA" id="ARBA00022490"/>
    </source>
</evidence>
<keyword evidence="8" id="KW-0805">Transcription regulation</keyword>
<keyword evidence="10" id="KW-0804">Transcription</keyword>
<reference evidence="12 13" key="1">
    <citation type="submission" date="2015-11" db="EMBL/GenBank/DDBJ databases">
        <title>Draft Genome Sequence of the Type Strain Trueperella bernardiae LCDC 89-0504T, Isolated from Blood Culture.</title>
        <authorList>
            <person name="Bernier A.-M."/>
            <person name="Bernard K."/>
        </authorList>
    </citation>
    <scope>NUCLEOTIDE SEQUENCE [LARGE SCALE GENOMIC DNA]</scope>
    <source>
        <strain evidence="12 13">LCDC 89-0504</strain>
    </source>
</reference>
<dbReference type="GO" id="GO:0000976">
    <property type="term" value="F:transcription cis-regulatory region binding"/>
    <property type="evidence" value="ECO:0007669"/>
    <property type="project" value="TreeGrafter"/>
</dbReference>
<dbReference type="InterPro" id="IPR002481">
    <property type="entry name" value="FUR"/>
</dbReference>
<dbReference type="PATRIC" id="fig|59561.3.peg.475"/>
<dbReference type="GO" id="GO:0003700">
    <property type="term" value="F:DNA-binding transcription factor activity"/>
    <property type="evidence" value="ECO:0007669"/>
    <property type="project" value="InterPro"/>
</dbReference>
<dbReference type="GO" id="GO:0045892">
    <property type="term" value="P:negative regulation of DNA-templated transcription"/>
    <property type="evidence" value="ECO:0007669"/>
    <property type="project" value="TreeGrafter"/>
</dbReference>
<sequence length="162" mass="18048">MSLNKSIFMWKMGRMDTTFEEQLRDAGLRVTRPRLSVLEELEACPHSTADSVRQGVTSRLGSVSTQAIYDVLHALTEKGLLREIEPHGSVPLYELARHDNHHHLVCRACRTVVDIPCVVGSAPCLEPCDTHGFAIDEAEVTFWGYCPDCEQARIAQAESNAQ</sequence>
<evidence type="ECO:0000256" key="2">
    <source>
        <dbReference type="ARBA" id="ARBA00007957"/>
    </source>
</evidence>
<evidence type="ECO:0000256" key="7">
    <source>
        <dbReference type="ARBA" id="ARBA00023004"/>
    </source>
</evidence>
<dbReference type="PANTHER" id="PTHR33202:SF18">
    <property type="entry name" value="TRANSCRIPTIONAL REGULATOR FURA"/>
    <property type="match status" value="1"/>
</dbReference>
<evidence type="ECO:0000313" key="12">
    <source>
        <dbReference type="EMBL" id="KTF04501.1"/>
    </source>
</evidence>
<keyword evidence="3" id="KW-0963">Cytoplasm</keyword>
<evidence type="ECO:0000256" key="8">
    <source>
        <dbReference type="ARBA" id="ARBA00023015"/>
    </source>
</evidence>
<keyword evidence="13" id="KW-1185">Reference proteome</keyword>
<evidence type="ECO:0000256" key="4">
    <source>
        <dbReference type="ARBA" id="ARBA00022491"/>
    </source>
</evidence>
<dbReference type="InterPro" id="IPR036388">
    <property type="entry name" value="WH-like_DNA-bd_sf"/>
</dbReference>
<organism evidence="12 13">
    <name type="scientific">Trueperella bernardiae</name>
    <dbReference type="NCBI Taxonomy" id="59561"/>
    <lineage>
        <taxon>Bacteria</taxon>
        <taxon>Bacillati</taxon>
        <taxon>Actinomycetota</taxon>
        <taxon>Actinomycetes</taxon>
        <taxon>Actinomycetales</taxon>
        <taxon>Actinomycetaceae</taxon>
        <taxon>Trueperella</taxon>
    </lineage>
</organism>
<dbReference type="CDD" id="cd07153">
    <property type="entry name" value="Fur_like"/>
    <property type="match status" value="1"/>
</dbReference>
<feature type="binding site" evidence="11">
    <location>
        <position position="146"/>
    </location>
    <ligand>
        <name>Zn(2+)</name>
        <dbReference type="ChEBI" id="CHEBI:29105"/>
    </ligand>
</feature>
<accession>A0A0W1KKH5</accession>